<protein>
    <submittedName>
        <fullName evidence="1">CLUMA_CG010358, isoform A</fullName>
    </submittedName>
</protein>
<accession>A0A1J1I9L4</accession>
<keyword evidence="2" id="KW-1185">Reference proteome</keyword>
<dbReference type="AlphaFoldDB" id="A0A1J1I9L4"/>
<evidence type="ECO:0000313" key="1">
    <source>
        <dbReference type="EMBL" id="CRK96965.1"/>
    </source>
</evidence>
<organism evidence="1 2">
    <name type="scientific">Clunio marinus</name>
    <dbReference type="NCBI Taxonomy" id="568069"/>
    <lineage>
        <taxon>Eukaryota</taxon>
        <taxon>Metazoa</taxon>
        <taxon>Ecdysozoa</taxon>
        <taxon>Arthropoda</taxon>
        <taxon>Hexapoda</taxon>
        <taxon>Insecta</taxon>
        <taxon>Pterygota</taxon>
        <taxon>Neoptera</taxon>
        <taxon>Endopterygota</taxon>
        <taxon>Diptera</taxon>
        <taxon>Nematocera</taxon>
        <taxon>Chironomoidea</taxon>
        <taxon>Chironomidae</taxon>
        <taxon>Clunio</taxon>
    </lineage>
</organism>
<reference evidence="1 2" key="1">
    <citation type="submission" date="2015-04" db="EMBL/GenBank/DDBJ databases">
        <authorList>
            <person name="Syromyatnikov M.Y."/>
            <person name="Popov V.N."/>
        </authorList>
    </citation>
    <scope>NUCLEOTIDE SEQUENCE [LARGE SCALE GENOMIC DNA]</scope>
</reference>
<proteinExistence type="predicted"/>
<gene>
    <name evidence="1" type="ORF">CLUMA_CG010358</name>
</gene>
<name>A0A1J1I9L4_9DIPT</name>
<sequence>MKEGEEILKNLFECSFRLFASQLTFRRIRHILDIVCVRQASTDSENGLKVRSPVYKAVRHDHEIINLLSDCDKNQEGENDSFTWFIECLIIARYADDVAIIIPDKNMVHACQRMNRCMRIVERWCQKWKMMRSQCSIIFTSLKLLLKVQTTFHRLI</sequence>
<dbReference type="Proteomes" id="UP000183832">
    <property type="component" value="Unassembled WGS sequence"/>
</dbReference>
<dbReference type="EMBL" id="CVRI01000045">
    <property type="protein sequence ID" value="CRK96965.1"/>
    <property type="molecule type" value="Genomic_DNA"/>
</dbReference>
<evidence type="ECO:0000313" key="2">
    <source>
        <dbReference type="Proteomes" id="UP000183832"/>
    </source>
</evidence>